<dbReference type="EMBL" id="KZ305047">
    <property type="protein sequence ID" value="PIA37534.1"/>
    <property type="molecule type" value="Genomic_DNA"/>
</dbReference>
<feature type="chain" id="PRO_5013882154" description="Pollen Ole e 1 allergen and extensin family protein" evidence="2">
    <location>
        <begin position="22"/>
        <end position="182"/>
    </location>
</feature>
<evidence type="ECO:0000313" key="3">
    <source>
        <dbReference type="EMBL" id="PIA37534.1"/>
    </source>
</evidence>
<reference evidence="3 4" key="1">
    <citation type="submission" date="2017-09" db="EMBL/GenBank/DDBJ databases">
        <title>WGS assembly of Aquilegia coerulea Goldsmith.</title>
        <authorList>
            <person name="Hodges S."/>
            <person name="Kramer E."/>
            <person name="Nordborg M."/>
            <person name="Tomkins J."/>
            <person name="Borevitz J."/>
            <person name="Derieg N."/>
            <person name="Yan J."/>
            <person name="Mihaltcheva S."/>
            <person name="Hayes R.D."/>
            <person name="Rokhsar D."/>
        </authorList>
    </citation>
    <scope>NUCLEOTIDE SEQUENCE [LARGE SCALE GENOMIC DNA]</scope>
    <source>
        <strain evidence="4">cv. Goldsmith</strain>
    </source>
</reference>
<protein>
    <recommendedName>
        <fullName evidence="5">Pollen Ole e 1 allergen and extensin family protein</fullName>
    </recommendedName>
</protein>
<organism evidence="3 4">
    <name type="scientific">Aquilegia coerulea</name>
    <name type="common">Rocky mountain columbine</name>
    <dbReference type="NCBI Taxonomy" id="218851"/>
    <lineage>
        <taxon>Eukaryota</taxon>
        <taxon>Viridiplantae</taxon>
        <taxon>Streptophyta</taxon>
        <taxon>Embryophyta</taxon>
        <taxon>Tracheophyta</taxon>
        <taxon>Spermatophyta</taxon>
        <taxon>Magnoliopsida</taxon>
        <taxon>Ranunculales</taxon>
        <taxon>Ranunculaceae</taxon>
        <taxon>Thalictroideae</taxon>
        <taxon>Aquilegia</taxon>
    </lineage>
</organism>
<dbReference type="OrthoDB" id="1936190at2759"/>
<name>A0A2G5D207_AQUCA</name>
<sequence length="182" mass="19965">MAKQQLMIAFATLLLLSSSLAFANAGEDQSSSPPPPPPAEKQKKINVVVEGMVYCQSCKYYGTWSLTDAKPIPSAKVSVTCKNHKNIVTFYKIFVTDEGGYFYAPLDGYKMDDYVLDHPLHSCEVRLVASPLPTCNSPTNINYGLNGASLRYENKRIFGSNYEAVIYAAGPLAFRPGYCPSS</sequence>
<evidence type="ECO:0000256" key="1">
    <source>
        <dbReference type="ARBA" id="ARBA00022729"/>
    </source>
</evidence>
<dbReference type="PANTHER" id="PTHR33470:SF4">
    <property type="entry name" value="OS01G0164025 PROTEIN"/>
    <property type="match status" value="1"/>
</dbReference>
<keyword evidence="1 2" id="KW-0732">Signal</keyword>
<gene>
    <name evidence="3" type="ORF">AQUCO_03000244v1</name>
</gene>
<dbReference type="Pfam" id="PF01190">
    <property type="entry name" value="Pollen_Ole_e_1"/>
    <property type="match status" value="1"/>
</dbReference>
<evidence type="ECO:0000256" key="2">
    <source>
        <dbReference type="SAM" id="SignalP"/>
    </source>
</evidence>
<dbReference type="STRING" id="218851.A0A2G5D207"/>
<keyword evidence="4" id="KW-1185">Reference proteome</keyword>
<dbReference type="Proteomes" id="UP000230069">
    <property type="component" value="Unassembled WGS sequence"/>
</dbReference>
<dbReference type="FunCoup" id="A0A2G5D207">
    <property type="interactions" value="298"/>
</dbReference>
<feature type="signal peptide" evidence="2">
    <location>
        <begin position="1"/>
        <end position="21"/>
    </location>
</feature>
<dbReference type="AlphaFoldDB" id="A0A2G5D207"/>
<dbReference type="PANTHER" id="PTHR33470">
    <property type="entry name" value="OS01G0164075 PROTEIN"/>
    <property type="match status" value="1"/>
</dbReference>
<accession>A0A2G5D207</accession>
<proteinExistence type="predicted"/>
<evidence type="ECO:0000313" key="4">
    <source>
        <dbReference type="Proteomes" id="UP000230069"/>
    </source>
</evidence>
<evidence type="ECO:0008006" key="5">
    <source>
        <dbReference type="Google" id="ProtNLM"/>
    </source>
</evidence>
<dbReference type="GO" id="GO:0071944">
    <property type="term" value="C:cell periphery"/>
    <property type="evidence" value="ECO:0007669"/>
    <property type="project" value="TreeGrafter"/>
</dbReference>
<dbReference type="InParanoid" id="A0A2G5D207"/>